<keyword evidence="3" id="KW-0614">Plasmid</keyword>
<gene>
    <name evidence="3" type="primary">epsD</name>
    <name evidence="3" type="ORF">ElP_76090</name>
</gene>
<dbReference type="InterPro" id="IPR028098">
    <property type="entry name" value="Glyco_trans_4-like_N"/>
</dbReference>
<keyword evidence="3" id="KW-0328">Glycosyltransferase</keyword>
<geneLocation type="plasmid" evidence="4">
    <name>pelp_4</name>
</geneLocation>
<dbReference type="Pfam" id="PF13692">
    <property type="entry name" value="Glyco_trans_1_4"/>
    <property type="match status" value="1"/>
</dbReference>
<feature type="region of interest" description="Disordered" evidence="1">
    <location>
        <begin position="1"/>
        <end position="23"/>
    </location>
</feature>
<dbReference type="KEGG" id="tpla:ElP_76090"/>
<dbReference type="Pfam" id="PF13439">
    <property type="entry name" value="Glyco_transf_4"/>
    <property type="match status" value="1"/>
</dbReference>
<keyword evidence="3" id="KW-0808">Transferase</keyword>
<dbReference type="GO" id="GO:0016757">
    <property type="term" value="F:glycosyltransferase activity"/>
    <property type="evidence" value="ECO:0007669"/>
    <property type="project" value="UniProtKB-KW"/>
</dbReference>
<organism evidence="3 4">
    <name type="scientific">Tautonia plasticadhaerens</name>
    <dbReference type="NCBI Taxonomy" id="2527974"/>
    <lineage>
        <taxon>Bacteria</taxon>
        <taxon>Pseudomonadati</taxon>
        <taxon>Planctomycetota</taxon>
        <taxon>Planctomycetia</taxon>
        <taxon>Isosphaerales</taxon>
        <taxon>Isosphaeraceae</taxon>
        <taxon>Tautonia</taxon>
    </lineage>
</organism>
<dbReference type="PANTHER" id="PTHR12526">
    <property type="entry name" value="GLYCOSYLTRANSFERASE"/>
    <property type="match status" value="1"/>
</dbReference>
<dbReference type="PANTHER" id="PTHR12526:SF638">
    <property type="entry name" value="SPORE COAT PROTEIN SA"/>
    <property type="match status" value="1"/>
</dbReference>
<evidence type="ECO:0000259" key="2">
    <source>
        <dbReference type="Pfam" id="PF13439"/>
    </source>
</evidence>
<accession>A0A518HFL6</accession>
<keyword evidence="4" id="KW-1185">Reference proteome</keyword>
<dbReference type="SUPFAM" id="SSF53756">
    <property type="entry name" value="UDP-Glycosyltransferase/glycogen phosphorylase"/>
    <property type="match status" value="1"/>
</dbReference>
<dbReference type="EMBL" id="CP036430">
    <property type="protein sequence ID" value="QDV39637.1"/>
    <property type="molecule type" value="Genomic_DNA"/>
</dbReference>
<proteinExistence type="predicted"/>
<feature type="domain" description="Glycosyltransferase subfamily 4-like N-terminal" evidence="2">
    <location>
        <begin position="39"/>
        <end position="209"/>
    </location>
</feature>
<dbReference type="AlphaFoldDB" id="A0A518HFL6"/>
<dbReference type="Gene3D" id="3.40.50.2000">
    <property type="entry name" value="Glycogen Phosphorylase B"/>
    <property type="match status" value="2"/>
</dbReference>
<sequence length="417" mass="45450">MSVTRTSRPPEIPAKPTAPDGGGRRLRIAFITAQLGVPWGGSEVLWSRAATLAMREGHEVAVVSRRWPETPAPIAALRDAGARLFPRVVDPRGRLGRNVERRLYPAPALARWRPDVVCVSLSTFYDAMDVPLARLARAAGAPYVLVCQQLDDRRGSPPMAASSWLRSAAADFCRGAARVAFVAEENRRSAERQVAARLPNSCVVRNPVQLSSLDPVPWPADDGEGPRLACVARLQIGDKGQDALFEALAGPAMRGRPWRLRLFGEGRDRTYLEELATHLGIADRVEFRGHVGDVRSIWRDHHLLVLPSQVEGTPLALVEAMLCGRPALVTDVGGHREWVDEPGNGFVSPAASGRELSAALWRAWEARESWEELGRRARLDALERFDPAPDRTLLRLLTGSAAPAAAPIPTPSPSEAP</sequence>
<dbReference type="CDD" id="cd03801">
    <property type="entry name" value="GT4_PimA-like"/>
    <property type="match status" value="1"/>
</dbReference>
<protein>
    <submittedName>
        <fullName evidence="3">Glycosyltransferase EpsD</fullName>
        <ecNumber evidence="3">2.4.-.-</ecNumber>
    </submittedName>
</protein>
<dbReference type="Proteomes" id="UP000317835">
    <property type="component" value="Plasmid pElP_4"/>
</dbReference>
<reference evidence="3 4" key="1">
    <citation type="submission" date="2019-02" db="EMBL/GenBank/DDBJ databases">
        <title>Deep-cultivation of Planctomycetes and their phenomic and genomic characterization uncovers novel biology.</title>
        <authorList>
            <person name="Wiegand S."/>
            <person name="Jogler M."/>
            <person name="Boedeker C."/>
            <person name="Pinto D."/>
            <person name="Vollmers J."/>
            <person name="Rivas-Marin E."/>
            <person name="Kohn T."/>
            <person name="Peeters S.H."/>
            <person name="Heuer A."/>
            <person name="Rast P."/>
            <person name="Oberbeckmann S."/>
            <person name="Bunk B."/>
            <person name="Jeske O."/>
            <person name="Meyerdierks A."/>
            <person name="Storesund J.E."/>
            <person name="Kallscheuer N."/>
            <person name="Luecker S."/>
            <person name="Lage O.M."/>
            <person name="Pohl T."/>
            <person name="Merkel B.J."/>
            <person name="Hornburger P."/>
            <person name="Mueller R.-W."/>
            <person name="Bruemmer F."/>
            <person name="Labrenz M."/>
            <person name="Spormann A.M."/>
            <person name="Op den Camp H."/>
            <person name="Overmann J."/>
            <person name="Amann R."/>
            <person name="Jetten M.S.M."/>
            <person name="Mascher T."/>
            <person name="Medema M.H."/>
            <person name="Devos D.P."/>
            <person name="Kaster A.-K."/>
            <person name="Ovreas L."/>
            <person name="Rohde M."/>
            <person name="Galperin M.Y."/>
            <person name="Jogler C."/>
        </authorList>
    </citation>
    <scope>NUCLEOTIDE SEQUENCE [LARGE SCALE GENOMIC DNA]</scope>
    <source>
        <strain evidence="3 4">ElP</strain>
        <plasmid evidence="4">pelp_4</plasmid>
    </source>
</reference>
<dbReference type="RefSeq" id="WP_197447226.1">
    <property type="nucleotide sequence ID" value="NZ_CP036430.1"/>
</dbReference>
<dbReference type="EC" id="2.4.-.-" evidence="3"/>
<evidence type="ECO:0000313" key="3">
    <source>
        <dbReference type="EMBL" id="QDV39637.1"/>
    </source>
</evidence>
<name>A0A518HFL6_9BACT</name>
<evidence type="ECO:0000256" key="1">
    <source>
        <dbReference type="SAM" id="MobiDB-lite"/>
    </source>
</evidence>
<evidence type="ECO:0000313" key="4">
    <source>
        <dbReference type="Proteomes" id="UP000317835"/>
    </source>
</evidence>